<evidence type="ECO:0000313" key="1">
    <source>
        <dbReference type="EMBL" id="JAH90484.1"/>
    </source>
</evidence>
<dbReference type="AlphaFoldDB" id="A0A0E9WJB1"/>
<protein>
    <submittedName>
        <fullName evidence="1">Uncharacterized protein</fullName>
    </submittedName>
</protein>
<sequence>MSSEDKFVQGVQVRRTRWQLAERDSLPLSPAARFLVNEQGIFE</sequence>
<proteinExistence type="predicted"/>
<organism evidence="1">
    <name type="scientific">Anguilla anguilla</name>
    <name type="common">European freshwater eel</name>
    <name type="synonym">Muraena anguilla</name>
    <dbReference type="NCBI Taxonomy" id="7936"/>
    <lineage>
        <taxon>Eukaryota</taxon>
        <taxon>Metazoa</taxon>
        <taxon>Chordata</taxon>
        <taxon>Craniata</taxon>
        <taxon>Vertebrata</taxon>
        <taxon>Euteleostomi</taxon>
        <taxon>Actinopterygii</taxon>
        <taxon>Neopterygii</taxon>
        <taxon>Teleostei</taxon>
        <taxon>Anguilliformes</taxon>
        <taxon>Anguillidae</taxon>
        <taxon>Anguilla</taxon>
    </lineage>
</organism>
<accession>A0A0E9WJB1</accession>
<reference evidence="1" key="1">
    <citation type="submission" date="2014-11" db="EMBL/GenBank/DDBJ databases">
        <authorList>
            <person name="Amaro Gonzalez C."/>
        </authorList>
    </citation>
    <scope>NUCLEOTIDE SEQUENCE</scope>
</reference>
<dbReference type="EMBL" id="GBXM01018093">
    <property type="protein sequence ID" value="JAH90484.1"/>
    <property type="molecule type" value="Transcribed_RNA"/>
</dbReference>
<reference evidence="1" key="2">
    <citation type="journal article" date="2015" name="Fish Shellfish Immunol.">
        <title>Early steps in the European eel (Anguilla anguilla)-Vibrio vulnificus interaction in the gills: Role of the RtxA13 toxin.</title>
        <authorList>
            <person name="Callol A."/>
            <person name="Pajuelo D."/>
            <person name="Ebbesson L."/>
            <person name="Teles M."/>
            <person name="MacKenzie S."/>
            <person name="Amaro C."/>
        </authorList>
    </citation>
    <scope>NUCLEOTIDE SEQUENCE</scope>
</reference>
<name>A0A0E9WJB1_ANGAN</name>